<comment type="similarity">
    <text evidence="7">Belongs to the sodium:solute symporter (SSF) (TC 2.A.21) family.</text>
</comment>
<organism evidence="9 10">
    <name type="scientific">Winogradskyella luteola</name>
    <dbReference type="NCBI Taxonomy" id="2828330"/>
    <lineage>
        <taxon>Bacteria</taxon>
        <taxon>Pseudomonadati</taxon>
        <taxon>Bacteroidota</taxon>
        <taxon>Flavobacteriia</taxon>
        <taxon>Flavobacteriales</taxon>
        <taxon>Flavobacteriaceae</taxon>
        <taxon>Winogradskyella</taxon>
    </lineage>
</organism>
<accession>A0A9X1JLZ0</accession>
<dbReference type="GO" id="GO:0005886">
    <property type="term" value="C:plasma membrane"/>
    <property type="evidence" value="ECO:0007669"/>
    <property type="project" value="UniProtKB-SubCell"/>
</dbReference>
<evidence type="ECO:0000256" key="1">
    <source>
        <dbReference type="ARBA" id="ARBA00004651"/>
    </source>
</evidence>
<feature type="transmembrane region" description="Helical" evidence="8">
    <location>
        <begin position="275"/>
        <end position="300"/>
    </location>
</feature>
<dbReference type="InterPro" id="IPR001734">
    <property type="entry name" value="Na/solute_symporter"/>
</dbReference>
<evidence type="ECO:0000256" key="6">
    <source>
        <dbReference type="ARBA" id="ARBA00023201"/>
    </source>
</evidence>
<feature type="transmembrane region" description="Helical" evidence="8">
    <location>
        <begin position="78"/>
        <end position="100"/>
    </location>
</feature>
<dbReference type="PANTHER" id="PTHR42985">
    <property type="entry name" value="SODIUM-COUPLED MONOCARBOXYLATE TRANSPORTER"/>
    <property type="match status" value="1"/>
</dbReference>
<feature type="transmembrane region" description="Helical" evidence="8">
    <location>
        <begin position="552"/>
        <end position="570"/>
    </location>
</feature>
<keyword evidence="8" id="KW-1133">Transmembrane helix</keyword>
<dbReference type="GO" id="GO:0015293">
    <property type="term" value="F:symporter activity"/>
    <property type="evidence" value="ECO:0007669"/>
    <property type="project" value="TreeGrafter"/>
</dbReference>
<dbReference type="GO" id="GO:0006814">
    <property type="term" value="P:sodium ion transport"/>
    <property type="evidence" value="ECO:0007669"/>
    <property type="project" value="UniProtKB-KW"/>
</dbReference>
<dbReference type="PROSITE" id="PS50283">
    <property type="entry name" value="NA_SOLUT_SYMP_3"/>
    <property type="match status" value="1"/>
</dbReference>
<dbReference type="AlphaFoldDB" id="A0A9X1JLZ0"/>
<comment type="subcellular location">
    <subcellularLocation>
        <location evidence="1">Cell membrane</location>
        <topology evidence="1">Multi-pass membrane protein</topology>
    </subcellularLocation>
</comment>
<evidence type="ECO:0000256" key="5">
    <source>
        <dbReference type="ARBA" id="ARBA00023065"/>
    </source>
</evidence>
<feature type="transmembrane region" description="Helical" evidence="8">
    <location>
        <begin position="576"/>
        <end position="596"/>
    </location>
</feature>
<feature type="transmembrane region" description="Helical" evidence="8">
    <location>
        <begin position="434"/>
        <end position="456"/>
    </location>
</feature>
<feature type="transmembrane region" description="Helical" evidence="8">
    <location>
        <begin position="185"/>
        <end position="203"/>
    </location>
</feature>
<dbReference type="RefSeq" id="WP_218544255.1">
    <property type="nucleotide sequence ID" value="NZ_JAGSPD010000001.1"/>
</dbReference>
<sequence>MQQTLDWIDWTVLIATLTTIVGYGTWKTRGSKNVQDYVRGGNTSKWWTIGLSVMATQASAITFLSTTGQAFSDGMGFVQFYFGLPIAMVIICLVFIPLYHRLKVYTAYEFLENRFDLKTRSLTAILFLIQRGLAAGITIFAPAIILSVVLGWNIVTLNIVIGVLVIIYTVSGGTKAVTVTQKQQMFVIFAGMVAALVIIINLIPNEVSFTDAIDIAGATGKMEVLDFSFDLENRYTVWTGLIGGTFLMLSYFGTDQSQVQRYLSGKSMKEMQMGLLFNGLLKVPMQFFILLVGVMVFVFYQFNPSPLNFIDASTQTVLASEYGDEYRSLQDKQAKLFTKKKELSLAYSKNDNPSLKSELFTLDSIEKIHRLDSKFLIKKAVDTEYRTRYSKLQKEVEGLKSNPESEAYIEKSAELTSLYNDAAKDTQTNDRDYMFIRFILNHLPTGLIGLLLAVILSAAMSSTASEINALATITSIDLYGRNQKEDKGEEHMVKMTKWFTFGWGIVAIIIACFANLAENLIQLVNIIGSIFYGNVLGIFLLAFFFKYIKGNAVFTGALITQTIVIVGWWLDWMPYLWLNLFGCVLVIVIAHILQMLGQSKK</sequence>
<dbReference type="InterPro" id="IPR051163">
    <property type="entry name" value="Sodium:Solute_Symporter_SSF"/>
</dbReference>
<evidence type="ECO:0000313" key="10">
    <source>
        <dbReference type="Proteomes" id="UP001138894"/>
    </source>
</evidence>
<feature type="transmembrane region" description="Helical" evidence="8">
    <location>
        <begin position="7"/>
        <end position="26"/>
    </location>
</feature>
<dbReference type="CDD" id="cd11494">
    <property type="entry name" value="SLC5sbd_NIS-like_u2"/>
    <property type="match status" value="1"/>
</dbReference>
<keyword evidence="4" id="KW-0915">Sodium</keyword>
<evidence type="ECO:0000313" key="9">
    <source>
        <dbReference type="EMBL" id="MBV7267701.1"/>
    </source>
</evidence>
<dbReference type="Pfam" id="PF00474">
    <property type="entry name" value="SSF"/>
    <property type="match status" value="2"/>
</dbReference>
<reference evidence="9" key="1">
    <citation type="submission" date="2021-04" db="EMBL/GenBank/DDBJ databases">
        <authorList>
            <person name="Pira H."/>
            <person name="Risdian C."/>
            <person name="Wink J."/>
        </authorList>
    </citation>
    <scope>NUCLEOTIDE SEQUENCE</scope>
    <source>
        <strain evidence="9">WHY3</strain>
    </source>
</reference>
<keyword evidence="10" id="KW-1185">Reference proteome</keyword>
<feature type="transmembrane region" description="Helical" evidence="8">
    <location>
        <begin position="498"/>
        <end position="517"/>
    </location>
</feature>
<dbReference type="Proteomes" id="UP001138894">
    <property type="component" value="Unassembled WGS sequence"/>
</dbReference>
<dbReference type="PANTHER" id="PTHR42985:SF40">
    <property type="entry name" value="LD47995P-RELATED"/>
    <property type="match status" value="1"/>
</dbReference>
<keyword evidence="8" id="KW-0812">Transmembrane</keyword>
<keyword evidence="2" id="KW-0813">Transport</keyword>
<evidence type="ECO:0000256" key="4">
    <source>
        <dbReference type="ARBA" id="ARBA00023053"/>
    </source>
</evidence>
<evidence type="ECO:0000256" key="7">
    <source>
        <dbReference type="RuleBase" id="RU362091"/>
    </source>
</evidence>
<keyword evidence="8" id="KW-0472">Membrane</keyword>
<feature type="transmembrane region" description="Helical" evidence="8">
    <location>
        <begin position="46"/>
        <end position="66"/>
    </location>
</feature>
<evidence type="ECO:0000256" key="2">
    <source>
        <dbReference type="ARBA" id="ARBA00022448"/>
    </source>
</evidence>
<feature type="transmembrane region" description="Helical" evidence="8">
    <location>
        <begin position="151"/>
        <end position="173"/>
    </location>
</feature>
<comment type="caution">
    <text evidence="9">The sequence shown here is derived from an EMBL/GenBank/DDBJ whole genome shotgun (WGS) entry which is preliminary data.</text>
</comment>
<keyword evidence="5" id="KW-0406">Ion transport</keyword>
<dbReference type="EMBL" id="JAGSPD010000001">
    <property type="protein sequence ID" value="MBV7267701.1"/>
    <property type="molecule type" value="Genomic_DNA"/>
</dbReference>
<feature type="transmembrane region" description="Helical" evidence="8">
    <location>
        <begin position="523"/>
        <end position="545"/>
    </location>
</feature>
<keyword evidence="6" id="KW-0739">Sodium transport</keyword>
<feature type="transmembrane region" description="Helical" evidence="8">
    <location>
        <begin position="121"/>
        <end position="145"/>
    </location>
</feature>
<feature type="transmembrane region" description="Helical" evidence="8">
    <location>
        <begin position="235"/>
        <end position="254"/>
    </location>
</feature>
<keyword evidence="3" id="KW-1003">Cell membrane</keyword>
<protein>
    <submittedName>
        <fullName evidence="9">Sodium:solute symporter</fullName>
    </submittedName>
</protein>
<name>A0A9X1JLZ0_9FLAO</name>
<gene>
    <name evidence="9" type="ORF">KCG49_00685</name>
</gene>
<evidence type="ECO:0000256" key="3">
    <source>
        <dbReference type="ARBA" id="ARBA00022475"/>
    </source>
</evidence>
<proteinExistence type="inferred from homology"/>
<evidence type="ECO:0000256" key="8">
    <source>
        <dbReference type="SAM" id="Phobius"/>
    </source>
</evidence>